<protein>
    <recommendedName>
        <fullName evidence="3">DUF4408 domain-containing protein</fullName>
    </recommendedName>
</protein>
<keyword evidence="2" id="KW-0812">Transmembrane</keyword>
<dbReference type="PANTHER" id="PTHR33098:SF80">
    <property type="entry name" value="COTTON FIBER"/>
    <property type="match status" value="1"/>
</dbReference>
<sequence>MGFLLVKTVVISTGIVSTAMGLKLTLPLLIEAAPSISTFFFTCLTPPYLYLLLNFIILSIFATSKLTFHHNHSPPESPLIPPAEPLLYHAPEPLKISQNHYNGVVSEPFLYEPPKSKLLANETVTNDENVRLKTTVTVSEETVGLQKKDSSDLDSAFSDENQKPPASARFSHRKAAKASPEGGKVVALGVAKPKRQDTLESTWRTITEGRPMPLTRHLKKSDTWDQPRRSAAPLADLNGGQAGSNTPPPPPKMKKSETFSGRENSGSPAGGGGGSSGGGRLRKEPSLSQDELNRRVEAFISKFNEEMRLQRQESLRQYRAMVNGGAH</sequence>
<gene>
    <name evidence="4" type="ORF">PIB30_014450</name>
</gene>
<evidence type="ECO:0000259" key="3">
    <source>
        <dbReference type="Pfam" id="PF14364"/>
    </source>
</evidence>
<dbReference type="InterPro" id="IPR008480">
    <property type="entry name" value="DUF761_pln"/>
</dbReference>
<reference evidence="4 5" key="1">
    <citation type="journal article" date="2023" name="Plants (Basel)">
        <title>Bridging the Gap: Combining Genomics and Transcriptomics Approaches to Understand Stylosanthes scabra, an Orphan Legume from the Brazilian Caatinga.</title>
        <authorList>
            <person name="Ferreira-Neto J.R.C."/>
            <person name="da Silva M.D."/>
            <person name="Binneck E."/>
            <person name="de Melo N.F."/>
            <person name="da Silva R.H."/>
            <person name="de Melo A.L.T.M."/>
            <person name="Pandolfi V."/>
            <person name="Bustamante F.O."/>
            <person name="Brasileiro-Vidal A.C."/>
            <person name="Benko-Iseppon A.M."/>
        </authorList>
    </citation>
    <scope>NUCLEOTIDE SEQUENCE [LARGE SCALE GENOMIC DNA]</scope>
    <source>
        <tissue evidence="4">Leaves</tissue>
    </source>
</reference>
<feature type="compositionally biased region" description="Gly residues" evidence="1">
    <location>
        <begin position="268"/>
        <end position="279"/>
    </location>
</feature>
<keyword evidence="2" id="KW-1133">Transmembrane helix</keyword>
<evidence type="ECO:0000313" key="5">
    <source>
        <dbReference type="Proteomes" id="UP001341840"/>
    </source>
</evidence>
<dbReference type="Proteomes" id="UP001341840">
    <property type="component" value="Unassembled WGS sequence"/>
</dbReference>
<dbReference type="EMBL" id="JASCZI010151073">
    <property type="protein sequence ID" value="MED6168760.1"/>
    <property type="molecule type" value="Genomic_DNA"/>
</dbReference>
<feature type="domain" description="DUF4408" evidence="3">
    <location>
        <begin position="34"/>
        <end position="66"/>
    </location>
</feature>
<name>A0ABU6V7M6_9FABA</name>
<dbReference type="InterPro" id="IPR025520">
    <property type="entry name" value="DUF4408"/>
</dbReference>
<dbReference type="PANTHER" id="PTHR33098">
    <property type="entry name" value="COTTON FIBER (DUF761)"/>
    <property type="match status" value="1"/>
</dbReference>
<comment type="caution">
    <text evidence="4">The sequence shown here is derived from an EMBL/GenBank/DDBJ whole genome shotgun (WGS) entry which is preliminary data.</text>
</comment>
<feature type="region of interest" description="Disordered" evidence="1">
    <location>
        <begin position="143"/>
        <end position="291"/>
    </location>
</feature>
<keyword evidence="2" id="KW-0472">Membrane</keyword>
<evidence type="ECO:0000256" key="2">
    <source>
        <dbReference type="SAM" id="Phobius"/>
    </source>
</evidence>
<evidence type="ECO:0000256" key="1">
    <source>
        <dbReference type="SAM" id="MobiDB-lite"/>
    </source>
</evidence>
<organism evidence="4 5">
    <name type="scientific">Stylosanthes scabra</name>
    <dbReference type="NCBI Taxonomy" id="79078"/>
    <lineage>
        <taxon>Eukaryota</taxon>
        <taxon>Viridiplantae</taxon>
        <taxon>Streptophyta</taxon>
        <taxon>Embryophyta</taxon>
        <taxon>Tracheophyta</taxon>
        <taxon>Spermatophyta</taxon>
        <taxon>Magnoliopsida</taxon>
        <taxon>eudicotyledons</taxon>
        <taxon>Gunneridae</taxon>
        <taxon>Pentapetalae</taxon>
        <taxon>rosids</taxon>
        <taxon>fabids</taxon>
        <taxon>Fabales</taxon>
        <taxon>Fabaceae</taxon>
        <taxon>Papilionoideae</taxon>
        <taxon>50 kb inversion clade</taxon>
        <taxon>dalbergioids sensu lato</taxon>
        <taxon>Dalbergieae</taxon>
        <taxon>Pterocarpus clade</taxon>
        <taxon>Stylosanthes</taxon>
    </lineage>
</organism>
<feature type="transmembrane region" description="Helical" evidence="2">
    <location>
        <begin position="48"/>
        <end position="68"/>
    </location>
</feature>
<evidence type="ECO:0000313" key="4">
    <source>
        <dbReference type="EMBL" id="MED6168760.1"/>
    </source>
</evidence>
<dbReference type="Pfam" id="PF14364">
    <property type="entry name" value="DUF4408"/>
    <property type="match status" value="1"/>
</dbReference>
<accession>A0ABU6V7M6</accession>
<dbReference type="Pfam" id="PF05553">
    <property type="entry name" value="DUF761"/>
    <property type="match status" value="1"/>
</dbReference>
<keyword evidence="5" id="KW-1185">Reference proteome</keyword>
<feature type="compositionally biased region" description="Basic and acidic residues" evidence="1">
    <location>
        <begin position="281"/>
        <end position="291"/>
    </location>
</feature>
<proteinExistence type="predicted"/>